<evidence type="ECO:0000256" key="4">
    <source>
        <dbReference type="ARBA" id="ARBA00022989"/>
    </source>
</evidence>
<feature type="region of interest" description="Disordered" evidence="6">
    <location>
        <begin position="406"/>
        <end position="429"/>
    </location>
</feature>
<dbReference type="SUPFAM" id="SSF103473">
    <property type="entry name" value="MFS general substrate transporter"/>
    <property type="match status" value="1"/>
</dbReference>
<dbReference type="EMBL" id="CAJC01000133">
    <property type="protein sequence ID" value="CCI52905.1"/>
    <property type="molecule type" value="Genomic_DNA"/>
</dbReference>
<dbReference type="Pfam" id="PF07690">
    <property type="entry name" value="MFS_1"/>
    <property type="match status" value="1"/>
</dbReference>
<feature type="transmembrane region" description="Helical" evidence="7">
    <location>
        <begin position="173"/>
        <end position="192"/>
    </location>
</feature>
<evidence type="ECO:0000256" key="7">
    <source>
        <dbReference type="SAM" id="Phobius"/>
    </source>
</evidence>
<dbReference type="Proteomes" id="UP000035720">
    <property type="component" value="Unassembled WGS sequence"/>
</dbReference>
<comment type="caution">
    <text evidence="8">The sequence shown here is derived from an EMBL/GenBank/DDBJ whole genome shotgun (WGS) entry which is preliminary data.</text>
</comment>
<dbReference type="Gene3D" id="1.20.1250.20">
    <property type="entry name" value="MFS general substrate transporter like domains"/>
    <property type="match status" value="1"/>
</dbReference>
<feature type="transmembrane region" description="Helical" evidence="7">
    <location>
        <begin position="106"/>
        <end position="124"/>
    </location>
</feature>
<feature type="transmembrane region" description="Helical" evidence="7">
    <location>
        <begin position="285"/>
        <end position="304"/>
    </location>
</feature>
<keyword evidence="4 7" id="KW-1133">Transmembrane helix</keyword>
<name>A0A077MAR4_9MICO</name>
<feature type="transmembrane region" description="Helical" evidence="7">
    <location>
        <begin position="310"/>
        <end position="331"/>
    </location>
</feature>
<accession>A0A077MAR4</accession>
<dbReference type="InterPro" id="IPR011701">
    <property type="entry name" value="MFS"/>
</dbReference>
<protein>
    <submittedName>
        <fullName evidence="8">Putative membrane transport protein</fullName>
    </submittedName>
</protein>
<feature type="transmembrane region" description="Helical" evidence="7">
    <location>
        <begin position="352"/>
        <end position="370"/>
    </location>
</feature>
<evidence type="ECO:0000256" key="2">
    <source>
        <dbReference type="ARBA" id="ARBA00022475"/>
    </source>
</evidence>
<dbReference type="GO" id="GO:0022857">
    <property type="term" value="F:transmembrane transporter activity"/>
    <property type="evidence" value="ECO:0007669"/>
    <property type="project" value="InterPro"/>
</dbReference>
<proteinExistence type="predicted"/>
<dbReference type="RefSeq" id="WP_048545181.1">
    <property type="nucleotide sequence ID" value="NZ_HF571038.1"/>
</dbReference>
<sequence>MPSSRSTLLRDERFVLLLIARTLSMLAMAFAPVAIAFGVLDLPGATATTLSVVLAAESIALVLFTLIGGVIADRYPRDRVLQAASWVNALLHGVIGLMLLTGHAPILGLAAMTFLAGVAGALVWPAMTGIIPDIVPAASLQDGNALIGLGGNTARVAGLVAGGIVVVAIGGGWALIAAGTVFLVAGLCVGRLRLGVTPRDAVAGPSVWSELRDGWSEFRSRTWLWVCVLQFSAFVMVWQAAHLVLGPVVAKTALGGAGAWSTILVIESLGLILGGLLALRWRPAYPIRVVVLLSFLGAPPYLLLGLHAPLAAICVASFGLGLAFEMLTIFWQTTMQREIPPDSLSRVSSYDALGSLALGPLGIILAGPLADAYGAHRVLLACAAVMVVTSAASLSVPSIRNLRAEPRDGIPPHVPDSPADLGPAVTLPQ</sequence>
<comment type="subcellular location">
    <subcellularLocation>
        <location evidence="1">Cell membrane</location>
        <topology evidence="1">Multi-pass membrane protein</topology>
    </subcellularLocation>
</comment>
<dbReference type="InterPro" id="IPR036259">
    <property type="entry name" value="MFS_trans_sf"/>
</dbReference>
<evidence type="ECO:0000256" key="1">
    <source>
        <dbReference type="ARBA" id="ARBA00004651"/>
    </source>
</evidence>
<feature type="transmembrane region" description="Helical" evidence="7">
    <location>
        <begin position="257"/>
        <end position="278"/>
    </location>
</feature>
<evidence type="ECO:0000256" key="5">
    <source>
        <dbReference type="ARBA" id="ARBA00023136"/>
    </source>
</evidence>
<keyword evidence="2" id="KW-1003">Cell membrane</keyword>
<evidence type="ECO:0000256" key="6">
    <source>
        <dbReference type="SAM" id="MobiDB-lite"/>
    </source>
</evidence>
<feature type="transmembrane region" description="Helical" evidence="7">
    <location>
        <begin position="14"/>
        <end position="40"/>
    </location>
</feature>
<feature type="transmembrane region" description="Helical" evidence="7">
    <location>
        <begin position="52"/>
        <end position="71"/>
    </location>
</feature>
<keyword evidence="5 7" id="KW-0472">Membrane</keyword>
<dbReference type="STRING" id="1193518.BN13_240022"/>
<gene>
    <name evidence="8" type="ORF">BN13_240022</name>
</gene>
<dbReference type="GO" id="GO:0005886">
    <property type="term" value="C:plasma membrane"/>
    <property type="evidence" value="ECO:0007669"/>
    <property type="project" value="UniProtKB-SubCell"/>
</dbReference>
<feature type="transmembrane region" description="Helical" evidence="7">
    <location>
        <begin position="83"/>
        <end position="100"/>
    </location>
</feature>
<dbReference type="CDD" id="cd06173">
    <property type="entry name" value="MFS_MefA_like"/>
    <property type="match status" value="1"/>
</dbReference>
<feature type="transmembrane region" description="Helical" evidence="7">
    <location>
        <begin position="376"/>
        <end position="397"/>
    </location>
</feature>
<evidence type="ECO:0000313" key="9">
    <source>
        <dbReference type="Proteomes" id="UP000035720"/>
    </source>
</evidence>
<evidence type="ECO:0000313" key="8">
    <source>
        <dbReference type="EMBL" id="CCI52905.1"/>
    </source>
</evidence>
<keyword evidence="3 7" id="KW-0812">Transmembrane</keyword>
<dbReference type="OrthoDB" id="4528313at2"/>
<feature type="transmembrane region" description="Helical" evidence="7">
    <location>
        <begin position="145"/>
        <end position="167"/>
    </location>
</feature>
<dbReference type="PANTHER" id="PTHR23513:SF11">
    <property type="entry name" value="STAPHYLOFERRIN A TRANSPORTER"/>
    <property type="match status" value="1"/>
</dbReference>
<feature type="transmembrane region" description="Helical" evidence="7">
    <location>
        <begin position="222"/>
        <end position="245"/>
    </location>
</feature>
<dbReference type="PANTHER" id="PTHR23513">
    <property type="entry name" value="INTEGRAL MEMBRANE EFFLUX PROTEIN-RELATED"/>
    <property type="match status" value="1"/>
</dbReference>
<keyword evidence="9" id="KW-1185">Reference proteome</keyword>
<dbReference type="AlphaFoldDB" id="A0A077MAR4"/>
<organism evidence="8 9">
    <name type="scientific">Nostocoides jenkinsii Ben 74</name>
    <dbReference type="NCBI Taxonomy" id="1193518"/>
    <lineage>
        <taxon>Bacteria</taxon>
        <taxon>Bacillati</taxon>
        <taxon>Actinomycetota</taxon>
        <taxon>Actinomycetes</taxon>
        <taxon>Micrococcales</taxon>
        <taxon>Intrasporangiaceae</taxon>
        <taxon>Nostocoides</taxon>
    </lineage>
</organism>
<evidence type="ECO:0000256" key="3">
    <source>
        <dbReference type="ARBA" id="ARBA00022692"/>
    </source>
</evidence>
<reference evidence="8 9" key="1">
    <citation type="journal article" date="2013" name="ISME J.">
        <title>A metabolic model for members of the genus Tetrasphaera involved in enhanced biological phosphorus removal.</title>
        <authorList>
            <person name="Kristiansen R."/>
            <person name="Nguyen H.T.T."/>
            <person name="Saunders A.M."/>
            <person name="Nielsen J.L."/>
            <person name="Wimmer R."/>
            <person name="Le V.Q."/>
            <person name="McIlroy S.J."/>
            <person name="Petrovski S."/>
            <person name="Seviour R.J."/>
            <person name="Calteau A."/>
            <person name="Nielsen K.L."/>
            <person name="Nielsen P.H."/>
        </authorList>
    </citation>
    <scope>NUCLEOTIDE SEQUENCE [LARGE SCALE GENOMIC DNA]</scope>
    <source>
        <strain evidence="8 9">Ben 74</strain>
    </source>
</reference>